<sequence length="533" mass="59114">MTSVKRVKEHTSSMFWQPGPFMKLHMYGIMCSCVESEEDHMARMADLSLKGVPILWYRKMCKEPFVAPDRTMAGHVASKFNCGEDTAARVTCSSKPTGGGASEQLAYSLMSVRSFTPYMPIEATLDLVDHASGPYLLIKSNDFHFIDDEDASTMSSVVMDQSAQTTKKIPLDKIHSITPATKNDYMSNYIDGTVGCGIIVNGMSRRGKQTKLLTFEIILGSSLGRMKRDDAVQNLITILLWNRARRNEDPNSIERVALRKHLAVENSLITKKMDKSVSTASFTDESSLGTASNSNNSLKKRDEGSKSLSKSRSRSNSTKQVPRTLTLDKPEGYDSPLESPFNASFNSGPPSPPKQTRSISAKQASHAFVPDNANYISASPSPPRESRSSRRRPRKSRSNSTKQTSLTSTSDDFYYVSASPSPSPPKESSPRYMRKSNSNSVKEIFRTAESDHIHYVSPSSTLSSSVRRARTSSTRKSRSNTKNVEHSEAVDLETNPQMMRAEDERMSSVSTQNNIMTQVRAKEISLFPMIGEV</sequence>
<evidence type="ECO:0000256" key="1">
    <source>
        <dbReference type="SAM" id="MobiDB-lite"/>
    </source>
</evidence>
<feature type="compositionally biased region" description="Polar residues" evidence="1">
    <location>
        <begin position="276"/>
        <end position="297"/>
    </location>
</feature>
<protein>
    <submittedName>
        <fullName evidence="2">Uncharacterized protein</fullName>
    </submittedName>
</protein>
<reference evidence="2" key="1">
    <citation type="submission" date="2021-01" db="EMBL/GenBank/DDBJ databases">
        <authorList>
            <person name="Corre E."/>
            <person name="Pelletier E."/>
            <person name="Niang G."/>
            <person name="Scheremetjew M."/>
            <person name="Finn R."/>
            <person name="Kale V."/>
            <person name="Holt S."/>
            <person name="Cochrane G."/>
            <person name="Meng A."/>
            <person name="Brown T."/>
            <person name="Cohen L."/>
        </authorList>
    </citation>
    <scope>NUCLEOTIDE SEQUENCE</scope>
    <source>
        <strain evidence="2">GSO104</strain>
    </source>
</reference>
<proteinExistence type="predicted"/>
<gene>
    <name evidence="2" type="ORF">DBRI00130_LOCUS40148</name>
</gene>
<organism evidence="2">
    <name type="scientific">Ditylum brightwellii</name>
    <dbReference type="NCBI Taxonomy" id="49249"/>
    <lineage>
        <taxon>Eukaryota</taxon>
        <taxon>Sar</taxon>
        <taxon>Stramenopiles</taxon>
        <taxon>Ochrophyta</taxon>
        <taxon>Bacillariophyta</taxon>
        <taxon>Mediophyceae</taxon>
        <taxon>Lithodesmiophycidae</taxon>
        <taxon>Lithodesmiales</taxon>
        <taxon>Lithodesmiaceae</taxon>
        <taxon>Ditylum</taxon>
    </lineage>
</organism>
<feature type="region of interest" description="Disordered" evidence="1">
    <location>
        <begin position="275"/>
        <end position="438"/>
    </location>
</feature>
<feature type="compositionally biased region" description="Polar residues" evidence="1">
    <location>
        <begin position="341"/>
        <end position="363"/>
    </location>
</feature>
<feature type="compositionally biased region" description="Low complexity" evidence="1">
    <location>
        <begin position="457"/>
        <end position="466"/>
    </location>
</feature>
<accession>A0A7S4SX74</accession>
<name>A0A7S4SX74_9STRA</name>
<feature type="compositionally biased region" description="Basic residues" evidence="1">
    <location>
        <begin position="467"/>
        <end position="479"/>
    </location>
</feature>
<feature type="compositionally biased region" description="Polar residues" evidence="1">
    <location>
        <begin position="401"/>
        <end position="411"/>
    </location>
</feature>
<evidence type="ECO:0000313" key="2">
    <source>
        <dbReference type="EMBL" id="CAE4658405.1"/>
    </source>
</evidence>
<feature type="region of interest" description="Disordered" evidence="1">
    <location>
        <begin position="456"/>
        <end position="488"/>
    </location>
</feature>
<dbReference type="AlphaFoldDB" id="A0A7S4SX74"/>
<feature type="compositionally biased region" description="Low complexity" evidence="1">
    <location>
        <begin position="306"/>
        <end position="317"/>
    </location>
</feature>
<dbReference type="EMBL" id="HBNS01055508">
    <property type="protein sequence ID" value="CAE4658405.1"/>
    <property type="molecule type" value="Transcribed_RNA"/>
</dbReference>